<reference evidence="11 12" key="1">
    <citation type="journal article" date="2017" name="Nat. Ecol. Evol.">
        <title>Scallop genome provides insights into evolution of bilaterian karyotype and development.</title>
        <authorList>
            <person name="Wang S."/>
            <person name="Zhang J."/>
            <person name="Jiao W."/>
            <person name="Li J."/>
            <person name="Xun X."/>
            <person name="Sun Y."/>
            <person name="Guo X."/>
            <person name="Huan P."/>
            <person name="Dong B."/>
            <person name="Zhang L."/>
            <person name="Hu X."/>
            <person name="Sun X."/>
            <person name="Wang J."/>
            <person name="Zhao C."/>
            <person name="Wang Y."/>
            <person name="Wang D."/>
            <person name="Huang X."/>
            <person name="Wang R."/>
            <person name="Lv J."/>
            <person name="Li Y."/>
            <person name="Zhang Z."/>
            <person name="Liu B."/>
            <person name="Lu W."/>
            <person name="Hui Y."/>
            <person name="Liang J."/>
            <person name="Zhou Z."/>
            <person name="Hou R."/>
            <person name="Li X."/>
            <person name="Liu Y."/>
            <person name="Li H."/>
            <person name="Ning X."/>
            <person name="Lin Y."/>
            <person name="Zhao L."/>
            <person name="Xing Q."/>
            <person name="Dou J."/>
            <person name="Li Y."/>
            <person name="Mao J."/>
            <person name="Guo H."/>
            <person name="Dou H."/>
            <person name="Li T."/>
            <person name="Mu C."/>
            <person name="Jiang W."/>
            <person name="Fu Q."/>
            <person name="Fu X."/>
            <person name="Miao Y."/>
            <person name="Liu J."/>
            <person name="Yu Q."/>
            <person name="Li R."/>
            <person name="Liao H."/>
            <person name="Li X."/>
            <person name="Kong Y."/>
            <person name="Jiang Z."/>
            <person name="Chourrout D."/>
            <person name="Li R."/>
            <person name="Bao Z."/>
        </authorList>
    </citation>
    <scope>NUCLEOTIDE SEQUENCE [LARGE SCALE GENOMIC DNA]</scope>
    <source>
        <strain evidence="11 12">PY_sf001</strain>
    </source>
</reference>
<comment type="caution">
    <text evidence="11">The sequence shown here is derived from an EMBL/GenBank/DDBJ whole genome shotgun (WGS) entry which is preliminary data.</text>
</comment>
<dbReference type="InterPro" id="IPR017452">
    <property type="entry name" value="GPCR_Rhodpsn_7TM"/>
</dbReference>
<dbReference type="PROSITE" id="PS50262">
    <property type="entry name" value="G_PROTEIN_RECEP_F1_2"/>
    <property type="match status" value="1"/>
</dbReference>
<dbReference type="OrthoDB" id="6067700at2759"/>
<feature type="compositionally biased region" description="Polar residues" evidence="8">
    <location>
        <begin position="14"/>
        <end position="24"/>
    </location>
</feature>
<evidence type="ECO:0000256" key="8">
    <source>
        <dbReference type="SAM" id="MobiDB-lite"/>
    </source>
</evidence>
<feature type="transmembrane region" description="Helical" evidence="9">
    <location>
        <begin position="67"/>
        <end position="90"/>
    </location>
</feature>
<dbReference type="CDD" id="cd00637">
    <property type="entry name" value="7tm_classA_rhodopsin-like"/>
    <property type="match status" value="1"/>
</dbReference>
<feature type="region of interest" description="Disordered" evidence="8">
    <location>
        <begin position="401"/>
        <end position="437"/>
    </location>
</feature>
<feature type="transmembrane region" description="Helical" evidence="9">
    <location>
        <begin position="232"/>
        <end position="260"/>
    </location>
</feature>
<name>A0A210Q4W8_MIZYE</name>
<gene>
    <name evidence="11" type="ORF">KP79_PYT12625</name>
</gene>
<dbReference type="SUPFAM" id="SSF81321">
    <property type="entry name" value="Family A G protein-coupled receptor-like"/>
    <property type="match status" value="1"/>
</dbReference>
<dbReference type="Pfam" id="PF00001">
    <property type="entry name" value="7tm_1"/>
    <property type="match status" value="1"/>
</dbReference>
<feature type="transmembrane region" description="Helical" evidence="9">
    <location>
        <begin position="102"/>
        <end position="125"/>
    </location>
</feature>
<dbReference type="PANTHER" id="PTHR24243:SF230">
    <property type="entry name" value="G-PROTEIN COUPLED RECEPTORS FAMILY 1 PROFILE DOMAIN-CONTAINING PROTEIN"/>
    <property type="match status" value="1"/>
</dbReference>
<keyword evidence="12" id="KW-1185">Reference proteome</keyword>
<proteinExistence type="predicted"/>
<evidence type="ECO:0000259" key="10">
    <source>
        <dbReference type="PROSITE" id="PS50262"/>
    </source>
</evidence>
<dbReference type="GO" id="GO:0004930">
    <property type="term" value="F:G protein-coupled receptor activity"/>
    <property type="evidence" value="ECO:0007669"/>
    <property type="project" value="UniProtKB-KW"/>
</dbReference>
<feature type="transmembrane region" description="Helical" evidence="9">
    <location>
        <begin position="289"/>
        <end position="310"/>
    </location>
</feature>
<evidence type="ECO:0000256" key="6">
    <source>
        <dbReference type="ARBA" id="ARBA00023170"/>
    </source>
</evidence>
<dbReference type="Gene3D" id="1.20.1070.10">
    <property type="entry name" value="Rhodopsin 7-helix transmembrane proteins"/>
    <property type="match status" value="1"/>
</dbReference>
<dbReference type="PANTHER" id="PTHR24243">
    <property type="entry name" value="G-PROTEIN COUPLED RECEPTOR"/>
    <property type="match status" value="1"/>
</dbReference>
<sequence>MSNWTTFEPPDDLSTASTSLGSNPHSERFLNTTLSGSTTTLHNWNVSNDYSTTSAPNDQLLDEVGSYLWKVLSPLLFIVGIFGNTLSVIVLRRMRFWKKPSLFFLVPLAFTDTTVLCVGLSRYWVREMFDFDLRLISQAGCKINFFVLYISMQFSSWILVCFTFERFLKTNFPFRYIRIMTVKKEKLALVIIFVILVFVDGHFFFTNGLTDRDGSLDCSSLTNATFYFDEYVFVYIDLAFLSIVPAVLMIIMNICIIRVLRRSIQFLRTSSSGSSAANRQRYSIKVTKMVLLTSSYFIFATLPICLYYIVDSYTHTDDVVINAQKDLAWSVVYIFQYSNYAMNFFLYTAANDKFRLHVLGIIKCQALERFSRRKSSAYSAQHTSTFRITSEDSETVAGVSSEGECYDNHVSPSTNDDSVTGSNPVSERADNNYSVFPSANDNSVTASYPASIPSLSEKMEKSRKITSVSWSKRVQQFNSAIPNPSVSDATV</sequence>
<evidence type="ECO:0000256" key="2">
    <source>
        <dbReference type="ARBA" id="ARBA00022692"/>
    </source>
</evidence>
<dbReference type="InterPro" id="IPR000276">
    <property type="entry name" value="GPCR_Rhodpsn"/>
</dbReference>
<protein>
    <submittedName>
        <fullName evidence="11">Mu-type opioid receptor</fullName>
    </submittedName>
</protein>
<dbReference type="GO" id="GO:0005886">
    <property type="term" value="C:plasma membrane"/>
    <property type="evidence" value="ECO:0007669"/>
    <property type="project" value="TreeGrafter"/>
</dbReference>
<accession>A0A210Q4W8</accession>
<keyword evidence="4" id="KW-0297">G-protein coupled receptor</keyword>
<evidence type="ECO:0000313" key="11">
    <source>
        <dbReference type="EMBL" id="OWF43784.1"/>
    </source>
</evidence>
<feature type="transmembrane region" description="Helical" evidence="9">
    <location>
        <begin position="330"/>
        <end position="350"/>
    </location>
</feature>
<feature type="region of interest" description="Disordered" evidence="8">
    <location>
        <begin position="1"/>
        <end position="24"/>
    </location>
</feature>
<keyword evidence="2 9" id="KW-0812">Transmembrane</keyword>
<keyword evidence="7" id="KW-0807">Transducer</keyword>
<comment type="subcellular location">
    <subcellularLocation>
        <location evidence="1">Membrane</location>
        <topology evidence="1">Multi-pass membrane protein</topology>
    </subcellularLocation>
</comment>
<keyword evidence="5 9" id="KW-0472">Membrane</keyword>
<feature type="transmembrane region" description="Helical" evidence="9">
    <location>
        <begin position="145"/>
        <end position="167"/>
    </location>
</feature>
<evidence type="ECO:0000313" key="12">
    <source>
        <dbReference type="Proteomes" id="UP000242188"/>
    </source>
</evidence>
<organism evidence="11 12">
    <name type="scientific">Mizuhopecten yessoensis</name>
    <name type="common">Japanese scallop</name>
    <name type="synonym">Patinopecten yessoensis</name>
    <dbReference type="NCBI Taxonomy" id="6573"/>
    <lineage>
        <taxon>Eukaryota</taxon>
        <taxon>Metazoa</taxon>
        <taxon>Spiralia</taxon>
        <taxon>Lophotrochozoa</taxon>
        <taxon>Mollusca</taxon>
        <taxon>Bivalvia</taxon>
        <taxon>Autobranchia</taxon>
        <taxon>Pteriomorphia</taxon>
        <taxon>Pectinida</taxon>
        <taxon>Pectinoidea</taxon>
        <taxon>Pectinidae</taxon>
        <taxon>Mizuhopecten</taxon>
    </lineage>
</organism>
<evidence type="ECO:0000256" key="4">
    <source>
        <dbReference type="ARBA" id="ARBA00023040"/>
    </source>
</evidence>
<dbReference type="PRINTS" id="PR00237">
    <property type="entry name" value="GPCRRHODOPSN"/>
</dbReference>
<dbReference type="EMBL" id="NEDP02004995">
    <property type="protein sequence ID" value="OWF43784.1"/>
    <property type="molecule type" value="Genomic_DNA"/>
</dbReference>
<evidence type="ECO:0000256" key="5">
    <source>
        <dbReference type="ARBA" id="ARBA00023136"/>
    </source>
</evidence>
<keyword evidence="3 9" id="KW-1133">Transmembrane helix</keyword>
<dbReference type="AlphaFoldDB" id="A0A210Q4W8"/>
<feature type="compositionally biased region" description="Polar residues" evidence="8">
    <location>
        <begin position="410"/>
        <end position="437"/>
    </location>
</feature>
<feature type="transmembrane region" description="Helical" evidence="9">
    <location>
        <begin position="187"/>
        <end position="205"/>
    </location>
</feature>
<evidence type="ECO:0000256" key="7">
    <source>
        <dbReference type="ARBA" id="ARBA00023224"/>
    </source>
</evidence>
<evidence type="ECO:0000256" key="1">
    <source>
        <dbReference type="ARBA" id="ARBA00004141"/>
    </source>
</evidence>
<keyword evidence="6 11" id="KW-0675">Receptor</keyword>
<evidence type="ECO:0000256" key="3">
    <source>
        <dbReference type="ARBA" id="ARBA00022989"/>
    </source>
</evidence>
<feature type="domain" description="G-protein coupled receptors family 1 profile" evidence="10">
    <location>
        <begin position="83"/>
        <end position="347"/>
    </location>
</feature>
<evidence type="ECO:0000256" key="9">
    <source>
        <dbReference type="SAM" id="Phobius"/>
    </source>
</evidence>
<dbReference type="Proteomes" id="UP000242188">
    <property type="component" value="Unassembled WGS sequence"/>
</dbReference>